<gene>
    <name evidence="2" type="ORF">BCR33DRAFT_719316</name>
</gene>
<keyword evidence="1" id="KW-0175">Coiled coil</keyword>
<sequence length="245" mass="27018">MVQSVQVSGLVLAQIKYDLLNSGGLSKGVLLGHSASITTNQTTDDAEDSTRTHSVLVLTGFAPLSHFDSTKSNDSNDSIVGIYSFRKGTRIDGKVVSLKEDALFEDLIESANQKDRVLMLFTLGFEGTTLNWDFVALSKKRPDQEYTRIPIQITNLIESTQSSHPVFLSSISNQPSTSHPFNTVLARLDPMRHVKEYESVLEDSMKILGKELAALEESEREVVELRRRVAEIRNGSTAAPPPSLL</sequence>
<dbReference type="GO" id="GO:0005634">
    <property type="term" value="C:nucleus"/>
    <property type="evidence" value="ECO:0007669"/>
    <property type="project" value="TreeGrafter"/>
</dbReference>
<evidence type="ECO:0000313" key="3">
    <source>
        <dbReference type="Proteomes" id="UP000193642"/>
    </source>
</evidence>
<organism evidence="2 3">
    <name type="scientific">Rhizoclosmatium globosum</name>
    <dbReference type="NCBI Taxonomy" id="329046"/>
    <lineage>
        <taxon>Eukaryota</taxon>
        <taxon>Fungi</taxon>
        <taxon>Fungi incertae sedis</taxon>
        <taxon>Chytridiomycota</taxon>
        <taxon>Chytridiomycota incertae sedis</taxon>
        <taxon>Chytridiomycetes</taxon>
        <taxon>Chytridiales</taxon>
        <taxon>Chytriomycetaceae</taxon>
        <taxon>Rhizoclosmatium</taxon>
    </lineage>
</organism>
<reference evidence="2 3" key="1">
    <citation type="submission" date="2016-07" db="EMBL/GenBank/DDBJ databases">
        <title>Pervasive Adenine N6-methylation of Active Genes in Fungi.</title>
        <authorList>
            <consortium name="DOE Joint Genome Institute"/>
            <person name="Mondo S.J."/>
            <person name="Dannebaum R.O."/>
            <person name="Kuo R.C."/>
            <person name="Labutti K."/>
            <person name="Haridas S."/>
            <person name="Kuo A."/>
            <person name="Salamov A."/>
            <person name="Ahrendt S.R."/>
            <person name="Lipzen A."/>
            <person name="Sullivan W."/>
            <person name="Andreopoulos W.B."/>
            <person name="Clum A."/>
            <person name="Lindquist E."/>
            <person name="Daum C."/>
            <person name="Ramamoorthy G.K."/>
            <person name="Gryganskyi A."/>
            <person name="Culley D."/>
            <person name="Magnuson J.K."/>
            <person name="James T.Y."/>
            <person name="O'Malley M.A."/>
            <person name="Stajich J.E."/>
            <person name="Spatafora J.W."/>
            <person name="Visel A."/>
            <person name="Grigoriev I.V."/>
        </authorList>
    </citation>
    <scope>NUCLEOTIDE SEQUENCE [LARGE SCALE GENOMIC DNA]</scope>
    <source>
        <strain evidence="2 3">JEL800</strain>
    </source>
</reference>
<dbReference type="EMBL" id="MCGO01000034">
    <property type="protein sequence ID" value="ORY40792.1"/>
    <property type="molecule type" value="Genomic_DNA"/>
</dbReference>
<accession>A0A1Y2C181</accession>
<dbReference type="OrthoDB" id="6358435at2759"/>
<dbReference type="InterPro" id="IPR023238">
    <property type="entry name" value="FAM175"/>
</dbReference>
<dbReference type="Proteomes" id="UP000193642">
    <property type="component" value="Unassembled WGS sequence"/>
</dbReference>
<proteinExistence type="predicted"/>
<dbReference type="PRINTS" id="PR02051">
    <property type="entry name" value="PROTEINF175"/>
</dbReference>
<name>A0A1Y2C181_9FUNG</name>
<keyword evidence="3" id="KW-1185">Reference proteome</keyword>
<feature type="coiled-coil region" evidence="1">
    <location>
        <begin position="208"/>
        <end position="235"/>
    </location>
</feature>
<evidence type="ECO:0000313" key="2">
    <source>
        <dbReference type="EMBL" id="ORY40792.1"/>
    </source>
</evidence>
<dbReference type="GO" id="GO:0031593">
    <property type="term" value="F:polyubiquitin modification-dependent protein binding"/>
    <property type="evidence" value="ECO:0007669"/>
    <property type="project" value="TreeGrafter"/>
</dbReference>
<dbReference type="STRING" id="329046.A0A1Y2C181"/>
<dbReference type="PANTHER" id="PTHR31728:SF5">
    <property type="entry name" value="OS07G0540200 PROTEIN"/>
    <property type="match status" value="1"/>
</dbReference>
<dbReference type="PANTHER" id="PTHR31728">
    <property type="entry name" value="ABRAXAS FAMILY MEMBER"/>
    <property type="match status" value="1"/>
</dbReference>
<evidence type="ECO:0000256" key="1">
    <source>
        <dbReference type="SAM" id="Coils"/>
    </source>
</evidence>
<protein>
    <submittedName>
        <fullName evidence="2">Uncharacterized protein</fullName>
    </submittedName>
</protein>
<dbReference type="AlphaFoldDB" id="A0A1Y2C181"/>
<comment type="caution">
    <text evidence="2">The sequence shown here is derived from an EMBL/GenBank/DDBJ whole genome shotgun (WGS) entry which is preliminary data.</text>
</comment>